<dbReference type="AlphaFoldDB" id="A7TGW4"/>
<dbReference type="eggNOG" id="KOG0553">
    <property type="taxonomic scope" value="Eukaryota"/>
</dbReference>
<evidence type="ECO:0000313" key="6">
    <source>
        <dbReference type="EMBL" id="EDO18416.1"/>
    </source>
</evidence>
<dbReference type="InterPro" id="IPR011990">
    <property type="entry name" value="TPR-like_helical_dom_sf"/>
</dbReference>
<keyword evidence="3 4" id="KW-0802">TPR repeat</keyword>
<feature type="domain" description="SGTA homodimerisation" evidence="5">
    <location>
        <begin position="4"/>
        <end position="67"/>
    </location>
</feature>
<dbReference type="InterPro" id="IPR032374">
    <property type="entry name" value="SGTA_dimer"/>
</dbReference>
<proteinExistence type="inferred from homology"/>
<dbReference type="RefSeq" id="XP_001646274.1">
    <property type="nucleotide sequence ID" value="XM_001646224.1"/>
</dbReference>
<dbReference type="SMART" id="SM00028">
    <property type="entry name" value="TPR"/>
    <property type="match status" value="3"/>
</dbReference>
<dbReference type="InParanoid" id="A7TGW4"/>
<dbReference type="OrthoDB" id="2335338at2759"/>
<dbReference type="GO" id="GO:0060090">
    <property type="term" value="F:molecular adaptor activity"/>
    <property type="evidence" value="ECO:0007669"/>
    <property type="project" value="TreeGrafter"/>
</dbReference>
<organism evidence="7">
    <name type="scientific">Vanderwaltozyma polyspora (strain ATCC 22028 / DSM 70294 / BCRC 21397 / CBS 2163 / NBRC 10782 / NRRL Y-8283 / UCD 57-17)</name>
    <name type="common">Kluyveromyces polysporus</name>
    <dbReference type="NCBI Taxonomy" id="436907"/>
    <lineage>
        <taxon>Eukaryota</taxon>
        <taxon>Fungi</taxon>
        <taxon>Dikarya</taxon>
        <taxon>Ascomycota</taxon>
        <taxon>Saccharomycotina</taxon>
        <taxon>Saccharomycetes</taxon>
        <taxon>Saccharomycetales</taxon>
        <taxon>Saccharomycetaceae</taxon>
        <taxon>Vanderwaltozyma</taxon>
    </lineage>
</organism>
<evidence type="ECO:0000256" key="1">
    <source>
        <dbReference type="ARBA" id="ARBA00008175"/>
    </source>
</evidence>
<evidence type="ECO:0000256" key="3">
    <source>
        <dbReference type="ARBA" id="ARBA00022803"/>
    </source>
</evidence>
<dbReference type="GO" id="GO:0072380">
    <property type="term" value="C:TRC complex"/>
    <property type="evidence" value="ECO:0007669"/>
    <property type="project" value="TreeGrafter"/>
</dbReference>
<dbReference type="InterPro" id="IPR019734">
    <property type="entry name" value="TPR_rpt"/>
</dbReference>
<dbReference type="Pfam" id="PF16546">
    <property type="entry name" value="SGTA_dimer"/>
    <property type="match status" value="1"/>
</dbReference>
<dbReference type="OMA" id="LAIKDCH"/>
<feature type="repeat" description="TPR" evidence="4">
    <location>
        <begin position="98"/>
        <end position="131"/>
    </location>
</feature>
<sequence>MSLNNKDFGALIVNYLHKIIDGKEVSEDNAESLNVAIDCISDVFELDPTSEEKIINDVFNKSDLKTITLKGLGLQNVSDVVELEVKNEEISEDKKKEAEALKLEGNKQMSLKNYKSAIDKYSKAIEIYPSNPFYYSNRAAAYQMIEDFTNAVLDANTAIKLDPTYSKAYSRLGAAKLAEGNNEDAVHAFKKVLELEGDKSTEVMKNDYENAKKLVQTFVTLNKNVPDPSGPPPLNTTDVLTDIATVLGSSFGSLMNNTQMMQRAQQMMQTQNPEMMQQVEGLMQNPVVRQFAENVANGNGPGGLSDVLNNPSVKEVANGLMNGYNVASSVTVEEPESKNPEKQ</sequence>
<dbReference type="Pfam" id="PF13181">
    <property type="entry name" value="TPR_8"/>
    <property type="match status" value="1"/>
</dbReference>
<dbReference type="PhylomeDB" id="A7TGW4"/>
<dbReference type="PROSITE" id="PS50005">
    <property type="entry name" value="TPR"/>
    <property type="match status" value="2"/>
</dbReference>
<dbReference type="Gene3D" id="1.20.5.420">
    <property type="entry name" value="Immunoglobulin FC, subunit C"/>
    <property type="match status" value="1"/>
</dbReference>
<evidence type="ECO:0000256" key="4">
    <source>
        <dbReference type="PROSITE-ProRule" id="PRU00339"/>
    </source>
</evidence>
<dbReference type="Pfam" id="PF13414">
    <property type="entry name" value="TPR_11"/>
    <property type="match status" value="1"/>
</dbReference>
<dbReference type="GO" id="GO:0006620">
    <property type="term" value="P:post-translational protein targeting to endoplasmic reticulum membrane"/>
    <property type="evidence" value="ECO:0007669"/>
    <property type="project" value="TreeGrafter"/>
</dbReference>
<dbReference type="PANTHER" id="PTHR45831:SF2">
    <property type="entry name" value="LD24721P"/>
    <property type="match status" value="1"/>
</dbReference>
<gene>
    <name evidence="6" type="ORF">Kpol_1032p8</name>
</gene>
<keyword evidence="2" id="KW-0677">Repeat</keyword>
<keyword evidence="7" id="KW-1185">Reference proteome</keyword>
<dbReference type="GeneID" id="5546703"/>
<dbReference type="PANTHER" id="PTHR45831">
    <property type="entry name" value="LD24721P"/>
    <property type="match status" value="1"/>
</dbReference>
<dbReference type="FunFam" id="1.25.40.10:FF:000207">
    <property type="entry name" value="Small glutamine-rich tetratricopeptide repeat-containing protein"/>
    <property type="match status" value="1"/>
</dbReference>
<accession>A7TGW4</accession>
<evidence type="ECO:0000256" key="2">
    <source>
        <dbReference type="ARBA" id="ARBA00022737"/>
    </source>
</evidence>
<dbReference type="KEGG" id="vpo:Kpol_1032p8"/>
<name>A7TGW4_VANPO</name>
<dbReference type="SUPFAM" id="SSF48452">
    <property type="entry name" value="TPR-like"/>
    <property type="match status" value="1"/>
</dbReference>
<evidence type="ECO:0000259" key="5">
    <source>
        <dbReference type="Pfam" id="PF16546"/>
    </source>
</evidence>
<protein>
    <recommendedName>
        <fullName evidence="5">SGTA homodimerisation domain-containing protein</fullName>
    </recommendedName>
</protein>
<feature type="repeat" description="TPR" evidence="4">
    <location>
        <begin position="166"/>
        <end position="199"/>
    </location>
</feature>
<dbReference type="GO" id="GO:0016020">
    <property type="term" value="C:membrane"/>
    <property type="evidence" value="ECO:0007669"/>
    <property type="project" value="TreeGrafter"/>
</dbReference>
<dbReference type="Proteomes" id="UP000000267">
    <property type="component" value="Unassembled WGS sequence"/>
</dbReference>
<dbReference type="InterPro" id="IPR047150">
    <property type="entry name" value="SGT"/>
</dbReference>
<reference evidence="6 7" key="1">
    <citation type="journal article" date="2007" name="Proc. Natl. Acad. Sci. U.S.A.">
        <title>Independent sorting-out of thousands of duplicated gene pairs in two yeast species descended from a whole-genome duplication.</title>
        <authorList>
            <person name="Scannell D.R."/>
            <person name="Frank A.C."/>
            <person name="Conant G.C."/>
            <person name="Byrne K.P."/>
            <person name="Woolfit M."/>
            <person name="Wolfe K.H."/>
        </authorList>
    </citation>
    <scope>NUCLEOTIDE SEQUENCE [LARGE SCALE GENOMIC DNA]</scope>
    <source>
        <strain evidence="7">ATCC 22028 / DSM 70294 / BCRC 21397 / CBS 2163 / NBRC 10782 / NRRL Y-8283 / UCD 57-17</strain>
    </source>
</reference>
<comment type="similarity">
    <text evidence="1">Belongs to the SGT family.</text>
</comment>
<dbReference type="EMBL" id="DS480389">
    <property type="protein sequence ID" value="EDO18416.1"/>
    <property type="molecule type" value="Genomic_DNA"/>
</dbReference>
<dbReference type="HOGENOM" id="CLU_044224_1_0_1"/>
<dbReference type="Gene3D" id="1.25.40.10">
    <property type="entry name" value="Tetratricopeptide repeat domain"/>
    <property type="match status" value="1"/>
</dbReference>
<dbReference type="STRING" id="436907.A7TGW4"/>
<evidence type="ECO:0000313" key="7">
    <source>
        <dbReference type="Proteomes" id="UP000000267"/>
    </source>
</evidence>